<dbReference type="InterPro" id="IPR036555">
    <property type="entry name" value="NusA_N_sf"/>
</dbReference>
<dbReference type="InterPro" id="IPR009019">
    <property type="entry name" value="KH_sf_prok-type"/>
</dbReference>
<dbReference type="GO" id="GO:0003723">
    <property type="term" value="F:RNA binding"/>
    <property type="evidence" value="ECO:0007669"/>
    <property type="project" value="UniProtKB-UniRule"/>
</dbReference>
<dbReference type="InterPro" id="IPR004087">
    <property type="entry name" value="KH_dom"/>
</dbReference>
<dbReference type="FunFam" id="3.30.300.20:FF:000005">
    <property type="entry name" value="Transcription termination/antitermination protein NusA"/>
    <property type="match status" value="1"/>
</dbReference>
<comment type="similarity">
    <text evidence="7">Belongs to the NusA family.</text>
</comment>
<comment type="caution">
    <text evidence="10">The sequence shown here is derived from an EMBL/GenBank/DDBJ whole genome shotgun (WGS) entry which is preliminary data.</text>
</comment>
<dbReference type="EMBL" id="JABDJR010000029">
    <property type="protein sequence ID" value="NNF05293.1"/>
    <property type="molecule type" value="Genomic_DNA"/>
</dbReference>
<dbReference type="AlphaFoldDB" id="A0A7Y2EBV3"/>
<keyword evidence="2 7" id="KW-0963">Cytoplasm</keyword>
<keyword evidence="3 7" id="KW-0889">Transcription antitermination</keyword>
<protein>
    <recommendedName>
        <fullName evidence="7">Transcription termination/antitermination protein NusA</fullName>
    </recommendedName>
</protein>
<feature type="compositionally biased region" description="Acidic residues" evidence="8">
    <location>
        <begin position="457"/>
        <end position="482"/>
    </location>
</feature>
<evidence type="ECO:0000256" key="4">
    <source>
        <dbReference type="ARBA" id="ARBA00022884"/>
    </source>
</evidence>
<dbReference type="InterPro" id="IPR013735">
    <property type="entry name" value="TF_NusA_N"/>
</dbReference>
<dbReference type="PANTHER" id="PTHR22648">
    <property type="entry name" value="TRANSCRIPTION TERMINATION FACTOR NUSA"/>
    <property type="match status" value="1"/>
</dbReference>
<feature type="domain" description="S1 motif" evidence="9">
    <location>
        <begin position="135"/>
        <end position="199"/>
    </location>
</feature>
<dbReference type="InterPro" id="IPR025249">
    <property type="entry name" value="TF_NusA_KH_1st"/>
</dbReference>
<dbReference type="InterPro" id="IPR010213">
    <property type="entry name" value="TF_NusA"/>
</dbReference>
<gene>
    <name evidence="7 10" type="primary">nusA</name>
    <name evidence="10" type="ORF">HKN21_00900</name>
</gene>
<evidence type="ECO:0000256" key="3">
    <source>
        <dbReference type="ARBA" id="ARBA00022814"/>
    </source>
</evidence>
<evidence type="ECO:0000259" key="9">
    <source>
        <dbReference type="PROSITE" id="PS50126"/>
    </source>
</evidence>
<dbReference type="Pfam" id="PF00575">
    <property type="entry name" value="S1"/>
    <property type="match status" value="1"/>
</dbReference>
<evidence type="ECO:0000256" key="1">
    <source>
        <dbReference type="ARBA" id="ARBA00022472"/>
    </source>
</evidence>
<dbReference type="CDD" id="cd22529">
    <property type="entry name" value="KH-II_NusA_rpt2"/>
    <property type="match status" value="1"/>
</dbReference>
<dbReference type="InterPro" id="IPR015946">
    <property type="entry name" value="KH_dom-like_a/b"/>
</dbReference>
<dbReference type="CDD" id="cd02134">
    <property type="entry name" value="KH-II_NusA_rpt1"/>
    <property type="match status" value="1"/>
</dbReference>
<evidence type="ECO:0000256" key="5">
    <source>
        <dbReference type="ARBA" id="ARBA00023015"/>
    </source>
</evidence>
<dbReference type="GO" id="GO:0005829">
    <property type="term" value="C:cytosol"/>
    <property type="evidence" value="ECO:0007669"/>
    <property type="project" value="TreeGrafter"/>
</dbReference>
<dbReference type="Gene3D" id="2.40.50.140">
    <property type="entry name" value="Nucleic acid-binding proteins"/>
    <property type="match status" value="1"/>
</dbReference>
<dbReference type="SUPFAM" id="SSF54814">
    <property type="entry name" value="Prokaryotic type KH domain (KH-domain type II)"/>
    <property type="match status" value="2"/>
</dbReference>
<evidence type="ECO:0000256" key="7">
    <source>
        <dbReference type="HAMAP-Rule" id="MF_00945"/>
    </source>
</evidence>
<dbReference type="NCBIfam" id="TIGR01953">
    <property type="entry name" value="NusA"/>
    <property type="match status" value="1"/>
</dbReference>
<accession>A0A7Y2EBV3</accession>
<feature type="region of interest" description="Disordered" evidence="8">
    <location>
        <begin position="450"/>
        <end position="530"/>
    </location>
</feature>
<dbReference type="PROSITE" id="PS50126">
    <property type="entry name" value="S1"/>
    <property type="match status" value="1"/>
</dbReference>
<evidence type="ECO:0000256" key="8">
    <source>
        <dbReference type="SAM" id="MobiDB-lite"/>
    </source>
</evidence>
<comment type="subunit">
    <text evidence="7">Monomer. Binds directly to the core enzyme of the DNA-dependent RNA polymerase and to nascent RNA.</text>
</comment>
<dbReference type="InterPro" id="IPR030842">
    <property type="entry name" value="TF_NusA_bacterial"/>
</dbReference>
<dbReference type="Pfam" id="PF26594">
    <property type="entry name" value="KH_NusA_2nd"/>
    <property type="match status" value="1"/>
</dbReference>
<sequence>MNYDIVEALSQIAREKGVELRVLVERLEASLLSAAKRKHGANAQIAVNFDEDQGGIEMHVTKTVVGHVTDRGLEMTSAEARKYKAEASVGDDIVIPLDIMEFGRNAIQAAKQVLIQGVREAERERVYTDFADKVGSLVRGVVQQVDRGTIVLKLDTAEAIIPAREVLHRDRFRQREMVRALVIDVDKEAKGPQIILSRTHPDFLVKLFASEVPEITEHIVQVKAVAREPGHRSKIAVSSNDDRVDAVGACVGIKGSRVQAIVKELGGERIDIVPWSADPVVFVSRSLAPSKVVDAKVDPETRKVTVIVPDDQLSLAIGKQGQNARLAAKLTGWKIELHSESEYATASAMAKADVNLGELEDVTEEMVAAFGAAGIHTAVDIEKAGLDALQEVEGIPGPKLEQVFGLALEALAVSRAAAIAEAEAEAAAQAIADGANDEVLSAFEGAELSEETQAAFDDSEGAEETEEATDATEETPTEENNDAEVTSKGNSKDGAAESAEETPGDEATVEASDEEVVTVDSESTDESPGA</sequence>
<keyword evidence="6 7" id="KW-0804">Transcription</keyword>
<dbReference type="GO" id="GO:0003700">
    <property type="term" value="F:DNA-binding transcription factor activity"/>
    <property type="evidence" value="ECO:0007669"/>
    <property type="project" value="InterPro"/>
</dbReference>
<dbReference type="SUPFAM" id="SSF50249">
    <property type="entry name" value="Nucleic acid-binding proteins"/>
    <property type="match status" value="1"/>
</dbReference>
<dbReference type="InterPro" id="IPR058582">
    <property type="entry name" value="KH_NusA_2nd"/>
</dbReference>
<evidence type="ECO:0000256" key="2">
    <source>
        <dbReference type="ARBA" id="ARBA00022490"/>
    </source>
</evidence>
<proteinExistence type="inferred from homology"/>
<dbReference type="Pfam" id="PF13184">
    <property type="entry name" value="KH_NusA_1st"/>
    <property type="match status" value="1"/>
</dbReference>
<evidence type="ECO:0000256" key="6">
    <source>
        <dbReference type="ARBA" id="ARBA00023163"/>
    </source>
</evidence>
<dbReference type="PANTHER" id="PTHR22648:SF0">
    <property type="entry name" value="TRANSCRIPTION TERMINATION_ANTITERMINATION PROTEIN NUSA"/>
    <property type="match status" value="1"/>
</dbReference>
<dbReference type="Pfam" id="PF08529">
    <property type="entry name" value="NusA_N"/>
    <property type="match status" value="1"/>
</dbReference>
<dbReference type="InterPro" id="IPR012340">
    <property type="entry name" value="NA-bd_OB-fold"/>
</dbReference>
<reference evidence="10 11" key="1">
    <citation type="submission" date="2020-03" db="EMBL/GenBank/DDBJ databases">
        <title>Metabolic flexibility allows generalist bacteria to become dominant in a frequently disturbed ecosystem.</title>
        <authorList>
            <person name="Chen Y.-J."/>
            <person name="Leung P.M."/>
            <person name="Bay S.K."/>
            <person name="Hugenholtz P."/>
            <person name="Kessler A.J."/>
            <person name="Shelley G."/>
            <person name="Waite D.W."/>
            <person name="Cook P.L."/>
            <person name="Greening C."/>
        </authorList>
    </citation>
    <scope>NUCLEOTIDE SEQUENCE [LARGE SCALE GENOMIC DNA]</scope>
    <source>
        <strain evidence="10">SS_bin_28</strain>
    </source>
</reference>
<keyword evidence="5 7" id="KW-0805">Transcription regulation</keyword>
<dbReference type="HAMAP" id="MF_00945_B">
    <property type="entry name" value="NusA_B"/>
    <property type="match status" value="1"/>
</dbReference>
<comment type="function">
    <text evidence="7">Participates in both transcription termination and antitermination.</text>
</comment>
<dbReference type="GO" id="GO:0031564">
    <property type="term" value="P:transcription antitermination"/>
    <property type="evidence" value="ECO:0007669"/>
    <property type="project" value="UniProtKB-UniRule"/>
</dbReference>
<dbReference type="FunFam" id="3.30.300.20:FF:000002">
    <property type="entry name" value="Transcription termination/antitermination protein NusA"/>
    <property type="match status" value="1"/>
</dbReference>
<evidence type="ECO:0000313" key="11">
    <source>
        <dbReference type="Proteomes" id="UP000547674"/>
    </source>
</evidence>
<dbReference type="SMART" id="SM00322">
    <property type="entry name" value="KH"/>
    <property type="match status" value="2"/>
</dbReference>
<comment type="subcellular location">
    <subcellularLocation>
        <location evidence="7">Cytoplasm</location>
    </subcellularLocation>
</comment>
<keyword evidence="1 7" id="KW-0806">Transcription termination</keyword>
<evidence type="ECO:0000313" key="10">
    <source>
        <dbReference type="EMBL" id="NNF05293.1"/>
    </source>
</evidence>
<feature type="compositionally biased region" description="Acidic residues" evidence="8">
    <location>
        <begin position="498"/>
        <end position="530"/>
    </location>
</feature>
<keyword evidence="4 7" id="KW-0694">RNA-binding</keyword>
<dbReference type="InterPro" id="IPR003029">
    <property type="entry name" value="S1_domain"/>
</dbReference>
<dbReference type="SMART" id="SM00316">
    <property type="entry name" value="S1"/>
    <property type="match status" value="1"/>
</dbReference>
<dbReference type="Proteomes" id="UP000547674">
    <property type="component" value="Unassembled WGS sequence"/>
</dbReference>
<dbReference type="Gene3D" id="3.30.1480.10">
    <property type="entry name" value="NusA, N-terminal domain"/>
    <property type="match status" value="1"/>
</dbReference>
<dbReference type="PROSITE" id="PS50084">
    <property type="entry name" value="KH_TYPE_1"/>
    <property type="match status" value="1"/>
</dbReference>
<organism evidence="10 11">
    <name type="scientific">Eiseniibacteriota bacterium</name>
    <dbReference type="NCBI Taxonomy" id="2212470"/>
    <lineage>
        <taxon>Bacteria</taxon>
        <taxon>Candidatus Eiseniibacteriota</taxon>
    </lineage>
</organism>
<dbReference type="SUPFAM" id="SSF69705">
    <property type="entry name" value="Transcription factor NusA, N-terminal domain"/>
    <property type="match status" value="1"/>
</dbReference>
<dbReference type="GO" id="GO:0006353">
    <property type="term" value="P:DNA-templated transcription termination"/>
    <property type="evidence" value="ECO:0007669"/>
    <property type="project" value="UniProtKB-UniRule"/>
</dbReference>
<dbReference type="Gene3D" id="3.30.300.20">
    <property type="match status" value="2"/>
</dbReference>
<name>A0A7Y2EBV3_UNCEI</name>
<dbReference type="CDD" id="cd04455">
    <property type="entry name" value="S1_NusA"/>
    <property type="match status" value="1"/>
</dbReference>